<accession>A0A812F0R4</accession>
<protein>
    <recommendedName>
        <fullName evidence="2">Sulfurtransferase</fullName>
    </recommendedName>
</protein>
<keyword evidence="1" id="KW-0677">Repeat</keyword>
<dbReference type="CDD" id="cd01449">
    <property type="entry name" value="TST_Repeat_2"/>
    <property type="match status" value="1"/>
</dbReference>
<dbReference type="PROSITE" id="PS00683">
    <property type="entry name" value="RHODANESE_2"/>
    <property type="match status" value="1"/>
</dbReference>
<sequence length="281" mass="32529">MNYAKPEVLIDTESVSKNLQNEKAKVVEVDYDPENGYRKGHINGATLIWWKRDINDPVTRDIVNKKQFEELMKRNGIAENSEVVLYGDFNNWFAAFVFWIFKYYGHENVRIMNGGRKKWELEKRLYTTEEPKVIQTSYVAQPPNEGLRAYLFDVKRALDKKDTVMVDVRSPKEFTGEITAPPEYPMEHAQRGGHIPGAQNIPWATAVNDADGTFKTYEELKQNYAPKGITPDKDVICYCRIGERSSHTWFVLKYLLGYPQVRNYDGSWTEWGNMIGNPVAK</sequence>
<dbReference type="RefSeq" id="WP_205097761.1">
    <property type="nucleotide sequence ID" value="NZ_CAJNAQ010000002.1"/>
</dbReference>
<keyword evidence="2 4" id="KW-0808">Transferase</keyword>
<dbReference type="SMART" id="SM00450">
    <property type="entry name" value="RHOD"/>
    <property type="match status" value="2"/>
</dbReference>
<comment type="caution">
    <text evidence="4">The sequence shown here is derived from an EMBL/GenBank/DDBJ whole genome shotgun (WGS) entry which is preliminary data.</text>
</comment>
<dbReference type="PANTHER" id="PTHR43855:SF1">
    <property type="entry name" value="THIOSULFATE SULFURTRANSFERASE"/>
    <property type="match status" value="1"/>
</dbReference>
<dbReference type="InterPro" id="IPR001763">
    <property type="entry name" value="Rhodanese-like_dom"/>
</dbReference>
<dbReference type="InterPro" id="IPR001307">
    <property type="entry name" value="Thiosulphate_STrfase_CS"/>
</dbReference>
<dbReference type="EMBL" id="CAJNAQ010000002">
    <property type="protein sequence ID" value="CAE6486398.1"/>
    <property type="molecule type" value="Genomic_DNA"/>
</dbReference>
<evidence type="ECO:0000259" key="3">
    <source>
        <dbReference type="PROSITE" id="PS50206"/>
    </source>
</evidence>
<dbReference type="GO" id="GO:0004792">
    <property type="term" value="F:thiosulfate-cyanide sulfurtransferase activity"/>
    <property type="evidence" value="ECO:0007669"/>
    <property type="project" value="InterPro"/>
</dbReference>
<dbReference type="Gene3D" id="3.40.250.10">
    <property type="entry name" value="Rhodanese-like domain"/>
    <property type="match status" value="2"/>
</dbReference>
<evidence type="ECO:0000313" key="4">
    <source>
        <dbReference type="EMBL" id="CAE6486398.1"/>
    </source>
</evidence>
<proteinExistence type="predicted"/>
<evidence type="ECO:0000256" key="2">
    <source>
        <dbReference type="RuleBase" id="RU000507"/>
    </source>
</evidence>
<reference evidence="4" key="1">
    <citation type="submission" date="2021-02" db="EMBL/GenBank/DDBJ databases">
        <authorList>
            <person name="Han P."/>
        </authorList>
    </citation>
    <scope>NUCLEOTIDE SEQUENCE</scope>
    <source>
        <strain evidence="4">Candidatus Nitrosotenuis uzonensis 5A</strain>
    </source>
</reference>
<dbReference type="CDD" id="cd01448">
    <property type="entry name" value="TST_Repeat_1"/>
    <property type="match status" value="1"/>
</dbReference>
<feature type="domain" description="Rhodanese" evidence="3">
    <location>
        <begin position="20"/>
        <end position="128"/>
    </location>
</feature>
<gene>
    <name evidence="4" type="ORF">NUZ5A_20135</name>
</gene>
<dbReference type="SUPFAM" id="SSF52821">
    <property type="entry name" value="Rhodanese/Cell cycle control phosphatase"/>
    <property type="match status" value="2"/>
</dbReference>
<dbReference type="Proteomes" id="UP000655759">
    <property type="component" value="Unassembled WGS sequence"/>
</dbReference>
<dbReference type="PANTHER" id="PTHR43855">
    <property type="entry name" value="THIOSULFATE SULFURTRANSFERASE"/>
    <property type="match status" value="1"/>
</dbReference>
<dbReference type="PROSITE" id="PS50206">
    <property type="entry name" value="RHODANESE_3"/>
    <property type="match status" value="2"/>
</dbReference>
<name>A0A812F0R4_9ARCH</name>
<feature type="domain" description="Rhodanese" evidence="3">
    <location>
        <begin position="159"/>
        <end position="280"/>
    </location>
</feature>
<dbReference type="InterPro" id="IPR051126">
    <property type="entry name" value="Thiosulfate_sulfurtransferase"/>
</dbReference>
<evidence type="ECO:0000313" key="5">
    <source>
        <dbReference type="Proteomes" id="UP000655759"/>
    </source>
</evidence>
<dbReference type="Pfam" id="PF00581">
    <property type="entry name" value="Rhodanese"/>
    <property type="match status" value="2"/>
</dbReference>
<evidence type="ECO:0000256" key="1">
    <source>
        <dbReference type="ARBA" id="ARBA00022737"/>
    </source>
</evidence>
<dbReference type="InterPro" id="IPR036873">
    <property type="entry name" value="Rhodanese-like_dom_sf"/>
</dbReference>
<organism evidence="4 5">
    <name type="scientific">Candidatus Nitrosotenuis uzonensis</name>
    <dbReference type="NCBI Taxonomy" id="1407055"/>
    <lineage>
        <taxon>Archaea</taxon>
        <taxon>Nitrososphaerota</taxon>
        <taxon>Candidatus Nitrosotenuis</taxon>
    </lineage>
</organism>
<dbReference type="AlphaFoldDB" id="A0A812F0R4"/>